<protein>
    <submittedName>
        <fullName evidence="2">Uncharacterized protein</fullName>
    </submittedName>
</protein>
<feature type="transmembrane region" description="Helical" evidence="1">
    <location>
        <begin position="78"/>
        <end position="97"/>
    </location>
</feature>
<keyword evidence="1" id="KW-0812">Transmembrane</keyword>
<name>A0A2G4YRE8_9PROT</name>
<keyword evidence="3" id="KW-1185">Reference proteome</keyword>
<proteinExistence type="predicted"/>
<keyword evidence="1" id="KW-1133">Transmembrane helix</keyword>
<evidence type="ECO:0000256" key="1">
    <source>
        <dbReference type="SAM" id="Phobius"/>
    </source>
</evidence>
<dbReference type="Proteomes" id="UP000229730">
    <property type="component" value="Unassembled WGS sequence"/>
</dbReference>
<reference evidence="2 3" key="1">
    <citation type="submission" date="2017-10" db="EMBL/GenBank/DDBJ databases">
        <title>Frigbacter circumglobatus gen. nov. sp. nov., isolated from sediment cultured in situ.</title>
        <authorList>
            <person name="Zhao Z."/>
        </authorList>
    </citation>
    <scope>NUCLEOTIDE SEQUENCE [LARGE SCALE GENOMIC DNA]</scope>
    <source>
        <strain evidence="2 3">ZYL</strain>
    </source>
</reference>
<keyword evidence="1" id="KW-0472">Membrane</keyword>
<evidence type="ECO:0000313" key="2">
    <source>
        <dbReference type="EMBL" id="PHZ84901.1"/>
    </source>
</evidence>
<dbReference type="RefSeq" id="WP_099472473.1">
    <property type="nucleotide sequence ID" value="NZ_CP041025.1"/>
</dbReference>
<dbReference type="AlphaFoldDB" id="A0A2G4YRE8"/>
<gene>
    <name evidence="2" type="ORF">CRD36_09245</name>
</gene>
<dbReference type="InParanoid" id="A0A2G4YRE8"/>
<dbReference type="Pfam" id="PF19622">
    <property type="entry name" value="DUF6127"/>
    <property type="match status" value="1"/>
</dbReference>
<dbReference type="OrthoDB" id="7427743at2"/>
<dbReference type="EMBL" id="PDEM01000020">
    <property type="protein sequence ID" value="PHZ84901.1"/>
    <property type="molecule type" value="Genomic_DNA"/>
</dbReference>
<dbReference type="InterPro" id="IPR046130">
    <property type="entry name" value="DUF6127"/>
</dbReference>
<evidence type="ECO:0000313" key="3">
    <source>
        <dbReference type="Proteomes" id="UP000229730"/>
    </source>
</evidence>
<organism evidence="2 3">
    <name type="scientific">Paremcibacter congregatus</name>
    <dbReference type="NCBI Taxonomy" id="2043170"/>
    <lineage>
        <taxon>Bacteria</taxon>
        <taxon>Pseudomonadati</taxon>
        <taxon>Pseudomonadota</taxon>
        <taxon>Alphaproteobacteria</taxon>
        <taxon>Emcibacterales</taxon>
        <taxon>Emcibacteraceae</taxon>
        <taxon>Paremcibacter</taxon>
    </lineage>
</organism>
<sequence length="106" mass="11763">MRIGAGLTQAVRQAERQGIAPELIYDLIEQASEEGARRALAQLGLSDGQAGTDITELRLLLDSWRDVRRTALQALVRWLMRLCFSALILGLAVKFKLLQLGQIFGQ</sequence>
<accession>A0A2G4YRE8</accession>
<comment type="caution">
    <text evidence="2">The sequence shown here is derived from an EMBL/GenBank/DDBJ whole genome shotgun (WGS) entry which is preliminary data.</text>
</comment>